<dbReference type="InterPro" id="IPR001611">
    <property type="entry name" value="Leu-rich_rpt"/>
</dbReference>
<dbReference type="Pfam" id="PF00560">
    <property type="entry name" value="LRR_1"/>
    <property type="match status" value="1"/>
</dbReference>
<proteinExistence type="predicted"/>
<reference evidence="3 4" key="1">
    <citation type="journal article" date="2015" name="Genome Biol. Evol.">
        <title>Comparative Genomics of a Bacterivorous Green Alga Reveals Evolutionary Causalities and Consequences of Phago-Mixotrophic Mode of Nutrition.</title>
        <authorList>
            <person name="Burns J.A."/>
            <person name="Paasch A."/>
            <person name="Narechania A."/>
            <person name="Kim E."/>
        </authorList>
    </citation>
    <scope>NUCLEOTIDE SEQUENCE [LARGE SCALE GENOMIC DNA]</scope>
    <source>
        <strain evidence="3 4">PLY_AMNH</strain>
    </source>
</reference>
<gene>
    <name evidence="3" type="ORF">CYMTET_26211</name>
</gene>
<dbReference type="PANTHER" id="PTHR48007:SF23">
    <property type="entry name" value="PROTEIN KINASE DOMAIN-CONTAINING PROTEIN"/>
    <property type="match status" value="1"/>
</dbReference>
<dbReference type="SUPFAM" id="SSF52058">
    <property type="entry name" value="L domain-like"/>
    <property type="match status" value="1"/>
</dbReference>
<accession>A0AAE0FS83</accession>
<keyword evidence="2" id="KW-0812">Transmembrane</keyword>
<organism evidence="3 4">
    <name type="scientific">Cymbomonas tetramitiformis</name>
    <dbReference type="NCBI Taxonomy" id="36881"/>
    <lineage>
        <taxon>Eukaryota</taxon>
        <taxon>Viridiplantae</taxon>
        <taxon>Chlorophyta</taxon>
        <taxon>Pyramimonadophyceae</taxon>
        <taxon>Pyramimonadales</taxon>
        <taxon>Pyramimonadaceae</taxon>
        <taxon>Cymbomonas</taxon>
    </lineage>
</organism>
<dbReference type="InterPro" id="IPR046959">
    <property type="entry name" value="PRK1-6/SRF4-like"/>
</dbReference>
<feature type="transmembrane region" description="Helical" evidence="2">
    <location>
        <begin position="462"/>
        <end position="481"/>
    </location>
</feature>
<comment type="caution">
    <text evidence="3">The sequence shown here is derived from an EMBL/GenBank/DDBJ whole genome shotgun (WGS) entry which is preliminary data.</text>
</comment>
<sequence length="543" mass="59730">MDAWGPEMEKGDPCKDHWPHTMCGGPDGMRIIAVFLGEFGLEGTIDPAVTEMEYLQTFQMHNNSLTGPMPPGFGNLTRLMFLWLQHNDLTGVLPEEYYASPDMLELRLNHNPALCGDYDEDRFVCKYREGPGDPCVLVVVNGTSLGGFLQVPDLFTKNNFAYFEFSTPGALYHTCQRDHHPIERCSGPSTANYTSLGDGEHHLVVSAVFEEEAGLMDLYEYIPVNYTWKIDAMNPVVIMDVPETARETFTVDILVDEQTQSKLTIEDCSITGGHVTNLQEVQAMGDGTTYRVAIIADASEYRVDVAILANRILDLAGNPNAATPLYHVAIDRFNPELRTATGLAVDTRRPLLQVDMLFSESVVIAPTSFELTGAIMVDKSFQSSSLYATAKFVCDISDDTQRTRCPDAEPDHFCVEMRIAAGAFVDIVGNPSLKEYVYTFDMTVPGLEEEESEKKDTTVVDVLLGLIIGVIAVAAIAAMVWNHKRKQAMVTPTHEQAELINSPLAKTNSFGGAIVAAILPKSMSSKSMESTPAEEEGQQLVTV</sequence>
<evidence type="ECO:0000313" key="4">
    <source>
        <dbReference type="Proteomes" id="UP001190700"/>
    </source>
</evidence>
<keyword evidence="2" id="KW-1133">Transmembrane helix</keyword>
<keyword evidence="2" id="KW-0472">Membrane</keyword>
<comment type="subcellular location">
    <subcellularLocation>
        <location evidence="1">Cytoplasm</location>
        <location evidence="1">Cytoskeleton</location>
        <location evidence="1">Cilium axoneme</location>
    </subcellularLocation>
</comment>
<dbReference type="Proteomes" id="UP001190700">
    <property type="component" value="Unassembled WGS sequence"/>
</dbReference>
<protein>
    <submittedName>
        <fullName evidence="3">Uncharacterized protein</fullName>
    </submittedName>
</protein>
<evidence type="ECO:0000256" key="1">
    <source>
        <dbReference type="ARBA" id="ARBA00004430"/>
    </source>
</evidence>
<evidence type="ECO:0000256" key="2">
    <source>
        <dbReference type="SAM" id="Phobius"/>
    </source>
</evidence>
<evidence type="ECO:0000313" key="3">
    <source>
        <dbReference type="EMBL" id="KAK3265087.1"/>
    </source>
</evidence>
<dbReference type="Gene3D" id="3.80.10.10">
    <property type="entry name" value="Ribonuclease Inhibitor"/>
    <property type="match status" value="1"/>
</dbReference>
<dbReference type="PANTHER" id="PTHR48007">
    <property type="entry name" value="LEUCINE-RICH REPEAT RECEPTOR-LIKE PROTEIN KINASE PXC1"/>
    <property type="match status" value="1"/>
</dbReference>
<dbReference type="AlphaFoldDB" id="A0AAE0FS83"/>
<name>A0AAE0FS83_9CHLO</name>
<dbReference type="InterPro" id="IPR032675">
    <property type="entry name" value="LRR_dom_sf"/>
</dbReference>
<keyword evidence="4" id="KW-1185">Reference proteome</keyword>
<dbReference type="EMBL" id="LGRX02014153">
    <property type="protein sequence ID" value="KAK3265087.1"/>
    <property type="molecule type" value="Genomic_DNA"/>
</dbReference>
<dbReference type="GO" id="GO:0005930">
    <property type="term" value="C:axoneme"/>
    <property type="evidence" value="ECO:0007669"/>
    <property type="project" value="UniProtKB-SubCell"/>
</dbReference>